<evidence type="ECO:0000256" key="1">
    <source>
        <dbReference type="SAM" id="Phobius"/>
    </source>
</evidence>
<dbReference type="EMBL" id="LZYH01000654">
    <property type="protein sequence ID" value="OFC56192.1"/>
    <property type="molecule type" value="Genomic_DNA"/>
</dbReference>
<dbReference type="Proteomes" id="UP000175707">
    <property type="component" value="Unassembled WGS sequence"/>
</dbReference>
<gene>
    <name evidence="2" type="ORF">BAE30_10180</name>
</gene>
<dbReference type="AlphaFoldDB" id="A0A1E7YUE9"/>
<keyword evidence="1" id="KW-1133">Transmembrane helix</keyword>
<organism evidence="2 3">
    <name type="scientific">Acidithiobacillus caldus</name>
    <dbReference type="NCBI Taxonomy" id="33059"/>
    <lineage>
        <taxon>Bacteria</taxon>
        <taxon>Pseudomonadati</taxon>
        <taxon>Pseudomonadota</taxon>
        <taxon>Acidithiobacillia</taxon>
        <taxon>Acidithiobacillales</taxon>
        <taxon>Acidithiobacillaceae</taxon>
        <taxon>Acidithiobacillus</taxon>
    </lineage>
</organism>
<reference evidence="2 3" key="1">
    <citation type="submission" date="2016-06" db="EMBL/GenBank/DDBJ databases">
        <title>Gene turnover analysis identifies the evolutionary adaptation of the extremophile Acidithiobacillus caldus.</title>
        <authorList>
            <person name="Zhang X."/>
        </authorList>
    </citation>
    <scope>NUCLEOTIDE SEQUENCE [LARGE SCALE GENOMIC DNA]</scope>
    <source>
        <strain evidence="2 3">S1</strain>
    </source>
</reference>
<keyword evidence="1" id="KW-0472">Membrane</keyword>
<name>A0A1E7YUE9_9PROT</name>
<comment type="caution">
    <text evidence="2">The sequence shown here is derived from an EMBL/GenBank/DDBJ whole genome shotgun (WGS) entry which is preliminary data.</text>
</comment>
<feature type="transmembrane region" description="Helical" evidence="1">
    <location>
        <begin position="176"/>
        <end position="199"/>
    </location>
</feature>
<keyword evidence="1" id="KW-0812">Transmembrane</keyword>
<proteinExistence type="predicted"/>
<sequence length="240" mass="25994">MADETSQTPPPSGLGLVMKDARVAQEDLEAFIAWHERFRIDPQDPIFGLYLGVRASLTSALTAAQGAIEATHAARTLPKQLKTAEEDLRRTVQQAGQDAQASLEQSAKLSSQNASKILEKSLAREVDKLLAAADEMHRQSLRLRDRVLDQATADLVGRISDAAEEALRRSTRRSRILAFIAAIVLVGGAVAGGVALTVLDHRLTPYPIARLADGRLACGEVHIVGVGERMACLLDTRLRF</sequence>
<evidence type="ECO:0000313" key="3">
    <source>
        <dbReference type="Proteomes" id="UP000175707"/>
    </source>
</evidence>
<protein>
    <submittedName>
        <fullName evidence="2">Uncharacterized protein</fullName>
    </submittedName>
</protein>
<evidence type="ECO:0000313" key="2">
    <source>
        <dbReference type="EMBL" id="OFC56192.1"/>
    </source>
</evidence>
<accession>A0A1E7YUE9</accession>